<reference evidence="2 3" key="1">
    <citation type="journal article" date="2018" name="BMC Genomics">
        <title>Genomic evidence for intraspecific hybridization in a clonal and extremely halotolerant yeast.</title>
        <authorList>
            <person name="Gostincar C."/>
            <person name="Stajich J.E."/>
            <person name="Zupancic J."/>
            <person name="Zalar P."/>
            <person name="Gunde-Cimerman N."/>
        </authorList>
    </citation>
    <scope>NUCLEOTIDE SEQUENCE [LARGE SCALE GENOMIC DNA]</scope>
    <source>
        <strain evidence="2 3">EXF-171</strain>
    </source>
</reference>
<evidence type="ECO:0000256" key="1">
    <source>
        <dbReference type="SAM" id="MobiDB-lite"/>
    </source>
</evidence>
<feature type="compositionally biased region" description="Polar residues" evidence="1">
    <location>
        <begin position="22"/>
        <end position="52"/>
    </location>
</feature>
<feature type="compositionally biased region" description="Polar residues" evidence="1">
    <location>
        <begin position="1"/>
        <end position="14"/>
    </location>
</feature>
<evidence type="ECO:0000313" key="2">
    <source>
        <dbReference type="EMBL" id="RMZ05663.1"/>
    </source>
</evidence>
<proteinExistence type="predicted"/>
<name>A0A3M7GXB0_HORWE</name>
<dbReference type="Proteomes" id="UP000281468">
    <property type="component" value="Unassembled WGS sequence"/>
</dbReference>
<dbReference type="AlphaFoldDB" id="A0A3M7GXB0"/>
<comment type="caution">
    <text evidence="2">The sequence shown here is derived from an EMBL/GenBank/DDBJ whole genome shotgun (WGS) entry which is preliminary data.</text>
</comment>
<protein>
    <submittedName>
        <fullName evidence="2">Uncharacterized protein</fullName>
    </submittedName>
</protein>
<sequence>MNMSTSKAGKNSQDPFYDASETGGSAPTVSQGQSLPPESEQQASEAIPNSVNLPFPAGTPTETFHVKNGGWGWKNSYVCLDDDEKSPAFFASCAQLKRLPDLVVYRGSNEQSEIMGGATFRRGKDSKLLLGADASEWANYQEDSLLKDGIVELVQDGRSAYLMNIPAPVHPNQTGHQVKWERTKNAEHGVRGLGKYPCCSKTMYNYPITDQASDKVLGVYLQHPKVTFTRRGRLILRADIDQQMKDCLLLAGLTLAEKARRRAGQIAAGAAVSSQAGNMAGVY</sequence>
<evidence type="ECO:0000313" key="3">
    <source>
        <dbReference type="Proteomes" id="UP000281468"/>
    </source>
</evidence>
<organism evidence="2 3">
    <name type="scientific">Hortaea werneckii</name>
    <name type="common">Black yeast</name>
    <name type="synonym">Cladosporium werneckii</name>
    <dbReference type="NCBI Taxonomy" id="91943"/>
    <lineage>
        <taxon>Eukaryota</taxon>
        <taxon>Fungi</taxon>
        <taxon>Dikarya</taxon>
        <taxon>Ascomycota</taxon>
        <taxon>Pezizomycotina</taxon>
        <taxon>Dothideomycetes</taxon>
        <taxon>Dothideomycetidae</taxon>
        <taxon>Mycosphaerellales</taxon>
        <taxon>Teratosphaeriaceae</taxon>
        <taxon>Hortaea</taxon>
    </lineage>
</organism>
<gene>
    <name evidence="2" type="ORF">D0862_04867</name>
</gene>
<dbReference type="EMBL" id="QWIQ01000122">
    <property type="protein sequence ID" value="RMZ05663.1"/>
    <property type="molecule type" value="Genomic_DNA"/>
</dbReference>
<accession>A0A3M7GXB0</accession>
<feature type="region of interest" description="Disordered" evidence="1">
    <location>
        <begin position="1"/>
        <end position="55"/>
    </location>
</feature>